<proteinExistence type="predicted"/>
<protein>
    <submittedName>
        <fullName evidence="2">Uncharacterized protein</fullName>
    </submittedName>
</protein>
<organism evidence="2">
    <name type="scientific">Klebsiella phage FKP3</name>
    <dbReference type="NCBI Taxonomy" id="3231233"/>
    <lineage>
        <taxon>Viruses</taxon>
        <taxon>Duplodnaviria</taxon>
        <taxon>Heunggongvirae</taxon>
        <taxon>Uroviricota</taxon>
        <taxon>Caudoviricetes</taxon>
        <taxon>Stephanstirmvirinae</taxon>
        <taxon>Justusliebigvirus</taxon>
    </lineage>
</organism>
<evidence type="ECO:0000256" key="1">
    <source>
        <dbReference type="SAM" id="MobiDB-lite"/>
    </source>
</evidence>
<evidence type="ECO:0000313" key="2">
    <source>
        <dbReference type="EMBL" id="XCI78105.1"/>
    </source>
</evidence>
<reference evidence="2" key="1">
    <citation type="submission" date="2024-06" db="EMBL/GenBank/DDBJ databases">
        <title>High activity and specificity of bacteriophage cocktails against carbapenem-resistant Klebsiella pneumoniae belonging to high-risk clones CG258 and ST307.</title>
        <authorList>
            <person name="Jimenez Quiceno J."/>
            <person name="Salazar Ospina L."/>
            <person name="Tellez Carrasquilla S."/>
        </authorList>
    </citation>
    <scope>NUCLEOTIDE SEQUENCE</scope>
</reference>
<name>A0AAU8I078_9CAUD</name>
<accession>A0AAU8I078</accession>
<feature type="compositionally biased region" description="Basic and acidic residues" evidence="1">
    <location>
        <begin position="37"/>
        <end position="46"/>
    </location>
</feature>
<dbReference type="EMBL" id="PP895363">
    <property type="protein sequence ID" value="XCI78105.1"/>
    <property type="molecule type" value="Genomic_DNA"/>
</dbReference>
<feature type="region of interest" description="Disordered" evidence="1">
    <location>
        <begin position="23"/>
        <end position="46"/>
    </location>
</feature>
<sequence length="46" mass="5085">MAYEKDDGPLTEAQVQAIKKAVDDKAKTEGKIPPSEIPDKTWKSLL</sequence>